<gene>
    <name evidence="1" type="ORF">L2E82_11604</name>
</gene>
<accession>A0ACB9GF03</accession>
<evidence type="ECO:0000313" key="1">
    <source>
        <dbReference type="EMBL" id="KAI3781586.1"/>
    </source>
</evidence>
<sequence>MTVCDRMEIHASLFSLDRSIRSREVLPSRSMPLVNAAVDLVEGCRVPPFISFSSLCGDQGQVVRSVVRERRRKMSCLRRRSSAVEGCLCIDRDSIKSDDLGSLMLIIMTLVNHHISHTIFVPKIS</sequence>
<dbReference type="Proteomes" id="UP001055811">
    <property type="component" value="Linkage Group LG02"/>
</dbReference>
<protein>
    <submittedName>
        <fullName evidence="1">Uncharacterized protein</fullName>
    </submittedName>
</protein>
<dbReference type="EMBL" id="CM042010">
    <property type="protein sequence ID" value="KAI3781586.1"/>
    <property type="molecule type" value="Genomic_DNA"/>
</dbReference>
<proteinExistence type="predicted"/>
<reference evidence="1 2" key="2">
    <citation type="journal article" date="2022" name="Mol. Ecol. Resour.">
        <title>The genomes of chicory, endive, great burdock and yacon provide insights into Asteraceae paleo-polyploidization history and plant inulin production.</title>
        <authorList>
            <person name="Fan W."/>
            <person name="Wang S."/>
            <person name="Wang H."/>
            <person name="Wang A."/>
            <person name="Jiang F."/>
            <person name="Liu H."/>
            <person name="Zhao H."/>
            <person name="Xu D."/>
            <person name="Zhang Y."/>
        </authorList>
    </citation>
    <scope>NUCLEOTIDE SEQUENCE [LARGE SCALE GENOMIC DNA]</scope>
    <source>
        <strain evidence="2">cv. Punajuju</strain>
        <tissue evidence="1">Leaves</tissue>
    </source>
</reference>
<evidence type="ECO:0000313" key="2">
    <source>
        <dbReference type="Proteomes" id="UP001055811"/>
    </source>
</evidence>
<comment type="caution">
    <text evidence="1">The sequence shown here is derived from an EMBL/GenBank/DDBJ whole genome shotgun (WGS) entry which is preliminary data.</text>
</comment>
<keyword evidence="2" id="KW-1185">Reference proteome</keyword>
<reference evidence="2" key="1">
    <citation type="journal article" date="2022" name="Mol. Ecol. Resour.">
        <title>The genomes of chicory, endive, great burdock and yacon provide insights into Asteraceae palaeo-polyploidization history and plant inulin production.</title>
        <authorList>
            <person name="Fan W."/>
            <person name="Wang S."/>
            <person name="Wang H."/>
            <person name="Wang A."/>
            <person name="Jiang F."/>
            <person name="Liu H."/>
            <person name="Zhao H."/>
            <person name="Xu D."/>
            <person name="Zhang Y."/>
        </authorList>
    </citation>
    <scope>NUCLEOTIDE SEQUENCE [LARGE SCALE GENOMIC DNA]</scope>
    <source>
        <strain evidence="2">cv. Punajuju</strain>
    </source>
</reference>
<organism evidence="1 2">
    <name type="scientific">Cichorium intybus</name>
    <name type="common">Chicory</name>
    <dbReference type="NCBI Taxonomy" id="13427"/>
    <lineage>
        <taxon>Eukaryota</taxon>
        <taxon>Viridiplantae</taxon>
        <taxon>Streptophyta</taxon>
        <taxon>Embryophyta</taxon>
        <taxon>Tracheophyta</taxon>
        <taxon>Spermatophyta</taxon>
        <taxon>Magnoliopsida</taxon>
        <taxon>eudicotyledons</taxon>
        <taxon>Gunneridae</taxon>
        <taxon>Pentapetalae</taxon>
        <taxon>asterids</taxon>
        <taxon>campanulids</taxon>
        <taxon>Asterales</taxon>
        <taxon>Asteraceae</taxon>
        <taxon>Cichorioideae</taxon>
        <taxon>Cichorieae</taxon>
        <taxon>Cichoriinae</taxon>
        <taxon>Cichorium</taxon>
    </lineage>
</organism>
<name>A0ACB9GF03_CICIN</name>